<dbReference type="AlphaFoldDB" id="A0A816KKQ7"/>
<sequence length="83" mass="9528">MAILLMLIRSSFSRSPGTDPTLARRRETENKKKKKKKKTLNKIQVMKLLVDDKQSELERADDRTLPQKQPVRGVCASEVVHIV</sequence>
<feature type="region of interest" description="Disordered" evidence="1">
    <location>
        <begin position="14"/>
        <end position="39"/>
    </location>
</feature>
<accession>A0A816KKQ7</accession>
<gene>
    <name evidence="2" type="ORF">DARMORV10_C02P33890.1</name>
</gene>
<protein>
    <submittedName>
        <fullName evidence="2">(rape) hypothetical protein</fullName>
    </submittedName>
</protein>
<reference evidence="2" key="1">
    <citation type="submission" date="2021-01" db="EMBL/GenBank/DDBJ databases">
        <authorList>
            <consortium name="Genoscope - CEA"/>
            <person name="William W."/>
        </authorList>
    </citation>
    <scope>NUCLEOTIDE SEQUENCE</scope>
</reference>
<evidence type="ECO:0000313" key="2">
    <source>
        <dbReference type="EMBL" id="CAF1912664.1"/>
    </source>
</evidence>
<organism evidence="2">
    <name type="scientific">Brassica napus</name>
    <name type="common">Rape</name>
    <dbReference type="NCBI Taxonomy" id="3708"/>
    <lineage>
        <taxon>Eukaryota</taxon>
        <taxon>Viridiplantae</taxon>
        <taxon>Streptophyta</taxon>
        <taxon>Embryophyta</taxon>
        <taxon>Tracheophyta</taxon>
        <taxon>Spermatophyta</taxon>
        <taxon>Magnoliopsida</taxon>
        <taxon>eudicotyledons</taxon>
        <taxon>Gunneridae</taxon>
        <taxon>Pentapetalae</taxon>
        <taxon>rosids</taxon>
        <taxon>malvids</taxon>
        <taxon>Brassicales</taxon>
        <taxon>Brassicaceae</taxon>
        <taxon>Brassiceae</taxon>
        <taxon>Brassica</taxon>
    </lineage>
</organism>
<dbReference type="EMBL" id="HG994366">
    <property type="protein sequence ID" value="CAF1912664.1"/>
    <property type="molecule type" value="Genomic_DNA"/>
</dbReference>
<proteinExistence type="predicted"/>
<dbReference type="Proteomes" id="UP001295469">
    <property type="component" value="Chromosome C02"/>
</dbReference>
<evidence type="ECO:0000256" key="1">
    <source>
        <dbReference type="SAM" id="MobiDB-lite"/>
    </source>
</evidence>
<name>A0A816KKQ7_BRANA</name>